<proteinExistence type="predicted"/>
<reference evidence="1 2" key="1">
    <citation type="submission" date="2019-10" db="EMBL/GenBank/DDBJ databases">
        <title>Dictyobacter vulcani sp. nov., within the class Ktedonobacteria, isolated from soil of volcanic Mt. Zao.</title>
        <authorList>
            <person name="Zheng Y."/>
            <person name="Wang C.M."/>
            <person name="Sakai Y."/>
            <person name="Abe K."/>
            <person name="Yokota A."/>
            <person name="Yabe S."/>
        </authorList>
    </citation>
    <scope>NUCLEOTIDE SEQUENCE [LARGE SCALE GENOMIC DNA]</scope>
    <source>
        <strain evidence="1 2">W12</strain>
    </source>
</reference>
<gene>
    <name evidence="1" type="ORF">KDW_26430</name>
</gene>
<comment type="caution">
    <text evidence="1">The sequence shown here is derived from an EMBL/GenBank/DDBJ whole genome shotgun (WGS) entry which is preliminary data.</text>
</comment>
<keyword evidence="2" id="KW-1185">Reference proteome</keyword>
<dbReference type="EMBL" id="BKZW01000001">
    <property type="protein sequence ID" value="GER88481.1"/>
    <property type="molecule type" value="Genomic_DNA"/>
</dbReference>
<organism evidence="1 2">
    <name type="scientific">Dictyobacter vulcani</name>
    <dbReference type="NCBI Taxonomy" id="2607529"/>
    <lineage>
        <taxon>Bacteria</taxon>
        <taxon>Bacillati</taxon>
        <taxon>Chloroflexota</taxon>
        <taxon>Ktedonobacteria</taxon>
        <taxon>Ktedonobacterales</taxon>
        <taxon>Dictyobacteraceae</taxon>
        <taxon>Dictyobacter</taxon>
    </lineage>
</organism>
<protein>
    <submittedName>
        <fullName evidence="1">Uncharacterized protein</fullName>
    </submittedName>
</protein>
<evidence type="ECO:0000313" key="2">
    <source>
        <dbReference type="Proteomes" id="UP000326912"/>
    </source>
</evidence>
<evidence type="ECO:0000313" key="1">
    <source>
        <dbReference type="EMBL" id="GER88481.1"/>
    </source>
</evidence>
<sequence>MMWRRHVDFVIRWKKGHHFFDENGEENSLGQLGKKKRSRDYRMIWDAVKHENRKTGITWM</sequence>
<accession>A0A5J4KQ26</accession>
<dbReference type="AlphaFoldDB" id="A0A5J4KQ26"/>
<name>A0A5J4KQ26_9CHLR</name>
<dbReference type="Proteomes" id="UP000326912">
    <property type="component" value="Unassembled WGS sequence"/>
</dbReference>